<dbReference type="AlphaFoldDB" id="A0A8T0ESY1"/>
<evidence type="ECO:0000256" key="4">
    <source>
        <dbReference type="SAM" id="Phobius"/>
    </source>
</evidence>
<reference evidence="5" key="1">
    <citation type="journal article" date="2020" name="bioRxiv">
        <title>Chromosome-level reference genome of the European wasp spider Argiope bruennichi: a resource for studies on range expansion and evolutionary adaptation.</title>
        <authorList>
            <person name="Sheffer M.M."/>
            <person name="Hoppe A."/>
            <person name="Krehenwinkel H."/>
            <person name="Uhl G."/>
            <person name="Kuss A.W."/>
            <person name="Jensen L."/>
            <person name="Jensen C."/>
            <person name="Gillespie R.G."/>
            <person name="Hoff K.J."/>
            <person name="Prost S."/>
        </authorList>
    </citation>
    <scope>NUCLEOTIDE SEQUENCE</scope>
</reference>
<reference evidence="5" key="2">
    <citation type="submission" date="2020-06" db="EMBL/GenBank/DDBJ databases">
        <authorList>
            <person name="Sheffer M."/>
        </authorList>
    </citation>
    <scope>NUCLEOTIDE SEQUENCE</scope>
</reference>
<feature type="transmembrane region" description="Helical" evidence="4">
    <location>
        <begin position="6"/>
        <end position="28"/>
    </location>
</feature>
<keyword evidence="6" id="KW-1185">Reference proteome</keyword>
<dbReference type="GO" id="GO:0062129">
    <property type="term" value="C:chitin-based extracellular matrix"/>
    <property type="evidence" value="ECO:0007669"/>
    <property type="project" value="TreeGrafter"/>
</dbReference>
<evidence type="ECO:0000256" key="1">
    <source>
        <dbReference type="ARBA" id="ARBA00022460"/>
    </source>
</evidence>
<evidence type="ECO:0000256" key="3">
    <source>
        <dbReference type="SAM" id="MobiDB-lite"/>
    </source>
</evidence>
<keyword evidence="4" id="KW-0472">Membrane</keyword>
<dbReference type="Pfam" id="PF00379">
    <property type="entry name" value="Chitin_bind_4"/>
    <property type="match status" value="1"/>
</dbReference>
<gene>
    <name evidence="5" type="ORF">HNY73_015085</name>
</gene>
<protein>
    <submittedName>
        <fullName evidence="5">Cuticle protein 16.8 like protein</fullName>
    </submittedName>
</protein>
<proteinExistence type="predicted"/>
<keyword evidence="1 2" id="KW-0193">Cuticle</keyword>
<dbReference type="InterPro" id="IPR050468">
    <property type="entry name" value="Cuticle_Struct_Prot"/>
</dbReference>
<dbReference type="EMBL" id="JABXBU010002072">
    <property type="protein sequence ID" value="KAF8778354.1"/>
    <property type="molecule type" value="Genomic_DNA"/>
</dbReference>
<feature type="region of interest" description="Disordered" evidence="3">
    <location>
        <begin position="136"/>
        <end position="165"/>
    </location>
</feature>
<evidence type="ECO:0000256" key="2">
    <source>
        <dbReference type="PROSITE-ProRule" id="PRU00497"/>
    </source>
</evidence>
<organism evidence="5 6">
    <name type="scientific">Argiope bruennichi</name>
    <name type="common">Wasp spider</name>
    <name type="synonym">Aranea bruennichi</name>
    <dbReference type="NCBI Taxonomy" id="94029"/>
    <lineage>
        <taxon>Eukaryota</taxon>
        <taxon>Metazoa</taxon>
        <taxon>Ecdysozoa</taxon>
        <taxon>Arthropoda</taxon>
        <taxon>Chelicerata</taxon>
        <taxon>Arachnida</taxon>
        <taxon>Araneae</taxon>
        <taxon>Araneomorphae</taxon>
        <taxon>Entelegynae</taxon>
        <taxon>Araneoidea</taxon>
        <taxon>Araneidae</taxon>
        <taxon>Argiope</taxon>
    </lineage>
</organism>
<sequence>MYLPKVVMVMVVFYGYISIILSAAVPALSSQNYGSNNFDSRRSNLLATPRNLPRTSPSSSGYTHDVVPKPYKFNYFIVDDQGNTHHRDEESNGNGTVKGYYGYTDISGLFRIVEYTADRNGFRVSIKTNEPTLVGRKSPADVRLNDYPSASDMRNENEPWKYSGK</sequence>
<keyword evidence="4" id="KW-1133">Transmembrane helix</keyword>
<dbReference type="PROSITE" id="PS51155">
    <property type="entry name" value="CHIT_BIND_RR_2"/>
    <property type="match status" value="1"/>
</dbReference>
<dbReference type="Proteomes" id="UP000807504">
    <property type="component" value="Unassembled WGS sequence"/>
</dbReference>
<name>A0A8T0ESY1_ARGBR</name>
<keyword evidence="4" id="KW-0812">Transmembrane</keyword>
<dbReference type="PANTHER" id="PTHR10380">
    <property type="entry name" value="CUTICLE PROTEIN"/>
    <property type="match status" value="1"/>
</dbReference>
<dbReference type="PANTHER" id="PTHR10380:SF173">
    <property type="entry name" value="CUTICULAR PROTEIN 47EF, ISOFORM C-RELATED"/>
    <property type="match status" value="1"/>
</dbReference>
<comment type="caution">
    <text evidence="5">The sequence shown here is derived from an EMBL/GenBank/DDBJ whole genome shotgun (WGS) entry which is preliminary data.</text>
</comment>
<evidence type="ECO:0000313" key="6">
    <source>
        <dbReference type="Proteomes" id="UP000807504"/>
    </source>
</evidence>
<evidence type="ECO:0000313" key="5">
    <source>
        <dbReference type="EMBL" id="KAF8778354.1"/>
    </source>
</evidence>
<accession>A0A8T0ESY1</accession>
<dbReference type="InterPro" id="IPR000618">
    <property type="entry name" value="Insect_cuticle"/>
</dbReference>
<dbReference type="GO" id="GO:0008010">
    <property type="term" value="F:structural constituent of chitin-based larval cuticle"/>
    <property type="evidence" value="ECO:0007669"/>
    <property type="project" value="TreeGrafter"/>
</dbReference>